<reference evidence="1 2" key="1">
    <citation type="submission" date="2016-02" db="EMBL/GenBank/DDBJ databases">
        <title>Complete genome sequencing and analysis of ATSB10, Dyella thiooxydans isolated from rhizosphere soil of sunflower (Helianthus annuus L.).</title>
        <authorList>
            <person name="Lee Y."/>
            <person name="Hwangbo K."/>
            <person name="Chung H."/>
            <person name="Yoo J."/>
            <person name="Kim K.Y."/>
            <person name="Sa T.M."/>
            <person name="Um Y."/>
            <person name="Madhaiyan M."/>
        </authorList>
    </citation>
    <scope>NUCLEOTIDE SEQUENCE [LARGE SCALE GENOMIC DNA]</scope>
    <source>
        <strain evidence="1 2">ATSB10</strain>
    </source>
</reference>
<keyword evidence="2" id="KW-1185">Reference proteome</keyword>
<dbReference type="KEGG" id="dtx:ATSB10_01920"/>
<proteinExistence type="predicted"/>
<gene>
    <name evidence="1" type="ORF">ATSB10_01920</name>
</gene>
<evidence type="ECO:0000313" key="1">
    <source>
        <dbReference type="EMBL" id="AND67646.1"/>
    </source>
</evidence>
<protein>
    <submittedName>
        <fullName evidence="1">Uncharacterized protein</fullName>
    </submittedName>
</protein>
<name>A0A160MWZ8_9GAMM</name>
<dbReference type="Proteomes" id="UP000077255">
    <property type="component" value="Chromosome"/>
</dbReference>
<evidence type="ECO:0000313" key="2">
    <source>
        <dbReference type="Proteomes" id="UP000077255"/>
    </source>
</evidence>
<dbReference type="AlphaFoldDB" id="A0A160MWZ8"/>
<dbReference type="EMBL" id="CP014841">
    <property type="protein sequence ID" value="AND67646.1"/>
    <property type="molecule type" value="Genomic_DNA"/>
</dbReference>
<accession>A0A160MWZ8</accession>
<dbReference type="STRING" id="445710.ATSB10_01920"/>
<dbReference type="PATRIC" id="fig|445710.3.peg.190"/>
<organism evidence="1 2">
    <name type="scientific">Dyella thiooxydans</name>
    <dbReference type="NCBI Taxonomy" id="445710"/>
    <lineage>
        <taxon>Bacteria</taxon>
        <taxon>Pseudomonadati</taxon>
        <taxon>Pseudomonadota</taxon>
        <taxon>Gammaproteobacteria</taxon>
        <taxon>Lysobacterales</taxon>
        <taxon>Rhodanobacteraceae</taxon>
        <taxon>Dyella</taxon>
    </lineage>
</organism>
<sequence>MSATRGSYRTCSYRTCRSGFSRDALAPDAQLKPGASRLKPLLQQAC</sequence>